<evidence type="ECO:0000256" key="3">
    <source>
        <dbReference type="ARBA" id="ARBA00022833"/>
    </source>
</evidence>
<gene>
    <name evidence="6" type="ORF">VRS74_07715</name>
</gene>
<dbReference type="EMBL" id="JAZDQV010000006">
    <property type="protein sequence ID" value="MEE1877566.1"/>
    <property type="molecule type" value="Genomic_DNA"/>
</dbReference>
<comment type="similarity">
    <text evidence="1">Belongs to the Gfa family.</text>
</comment>
<evidence type="ECO:0000313" key="6">
    <source>
        <dbReference type="EMBL" id="MEE1877566.1"/>
    </source>
</evidence>
<sequence>MAASDIADSAIDGHCLCTAVQITLNQPKKHVEVCQCAMCRRWGGAFYSALSGESFSIAGENSVSVYRSSEWAERAFCKQCGSNLWYKFLPTGNRSFLAGLFADADEYPIEREIFADEAAAWCKLAGDHPRLSGAETIAEAKDAGFDLG</sequence>
<evidence type="ECO:0000313" key="7">
    <source>
        <dbReference type="Proteomes" id="UP001343492"/>
    </source>
</evidence>
<dbReference type="InterPro" id="IPR011057">
    <property type="entry name" value="Mss4-like_sf"/>
</dbReference>
<dbReference type="RefSeq" id="WP_354144665.1">
    <property type="nucleotide sequence ID" value="NZ_JAZDQV010000006.1"/>
</dbReference>
<evidence type="ECO:0000256" key="4">
    <source>
        <dbReference type="ARBA" id="ARBA00023239"/>
    </source>
</evidence>
<dbReference type="PROSITE" id="PS51891">
    <property type="entry name" value="CENP_V_GFA"/>
    <property type="match status" value="1"/>
</dbReference>
<accession>A0ABU7GEY3</accession>
<keyword evidence="3" id="KW-0862">Zinc</keyword>
<feature type="domain" description="CENP-V/GFA" evidence="5">
    <location>
        <begin position="11"/>
        <end position="108"/>
    </location>
</feature>
<protein>
    <submittedName>
        <fullName evidence="6">GFA family protein</fullName>
    </submittedName>
</protein>
<evidence type="ECO:0000259" key="5">
    <source>
        <dbReference type="PROSITE" id="PS51891"/>
    </source>
</evidence>
<dbReference type="Proteomes" id="UP001343492">
    <property type="component" value="Unassembled WGS sequence"/>
</dbReference>
<dbReference type="InterPro" id="IPR006913">
    <property type="entry name" value="CENP-V/GFA"/>
</dbReference>
<name>A0ABU7GEY3_9SPHN</name>
<evidence type="ECO:0000256" key="2">
    <source>
        <dbReference type="ARBA" id="ARBA00022723"/>
    </source>
</evidence>
<keyword evidence="7" id="KW-1185">Reference proteome</keyword>
<keyword evidence="4" id="KW-0456">Lyase</keyword>
<dbReference type="PANTHER" id="PTHR33337:SF40">
    <property type="entry name" value="CENP-V_GFA DOMAIN-CONTAINING PROTEIN-RELATED"/>
    <property type="match status" value="1"/>
</dbReference>
<organism evidence="6 7">
    <name type="scientific">Altererythrobacter litoralis</name>
    <dbReference type="NCBI Taxonomy" id="3113904"/>
    <lineage>
        <taxon>Bacteria</taxon>
        <taxon>Pseudomonadati</taxon>
        <taxon>Pseudomonadota</taxon>
        <taxon>Alphaproteobacteria</taxon>
        <taxon>Sphingomonadales</taxon>
        <taxon>Erythrobacteraceae</taxon>
        <taxon>Altererythrobacter</taxon>
    </lineage>
</organism>
<proteinExistence type="inferred from homology"/>
<dbReference type="Pfam" id="PF04828">
    <property type="entry name" value="GFA"/>
    <property type="match status" value="1"/>
</dbReference>
<reference evidence="6 7" key="1">
    <citation type="submission" date="2024-01" db="EMBL/GenBank/DDBJ databases">
        <title>The genome sequence of Erythrobacteraceae sp. strain 1XM1-14.</title>
        <authorList>
            <person name="Liu Y."/>
        </authorList>
    </citation>
    <scope>NUCLEOTIDE SEQUENCE [LARGE SCALE GENOMIC DNA]</scope>
    <source>
        <strain evidence="6 7">1XM1-14</strain>
    </source>
</reference>
<dbReference type="PANTHER" id="PTHR33337">
    <property type="entry name" value="GFA DOMAIN-CONTAINING PROTEIN"/>
    <property type="match status" value="1"/>
</dbReference>
<evidence type="ECO:0000256" key="1">
    <source>
        <dbReference type="ARBA" id="ARBA00005495"/>
    </source>
</evidence>
<dbReference type="Gene3D" id="3.90.1590.10">
    <property type="entry name" value="glutathione-dependent formaldehyde- activating enzyme (gfa)"/>
    <property type="match status" value="1"/>
</dbReference>
<keyword evidence="2" id="KW-0479">Metal-binding</keyword>
<dbReference type="SUPFAM" id="SSF51316">
    <property type="entry name" value="Mss4-like"/>
    <property type="match status" value="1"/>
</dbReference>
<comment type="caution">
    <text evidence="6">The sequence shown here is derived from an EMBL/GenBank/DDBJ whole genome shotgun (WGS) entry which is preliminary data.</text>
</comment>